<dbReference type="AlphaFoldDB" id="A0A0P1F4W9"/>
<gene>
    <name evidence="9" type="primary">ltaA</name>
    <name evidence="8" type="ORF">TL5118_00163</name>
    <name evidence="9" type="ORF">TL5120_03325</name>
</gene>
<dbReference type="GO" id="GO:0005829">
    <property type="term" value="C:cytosol"/>
    <property type="evidence" value="ECO:0007669"/>
    <property type="project" value="TreeGrafter"/>
</dbReference>
<dbReference type="InterPro" id="IPR001597">
    <property type="entry name" value="ArAA_b-elim_lyase/Thr_aldolase"/>
</dbReference>
<dbReference type="GO" id="GO:0008732">
    <property type="term" value="F:L-allo-threonine aldolase activity"/>
    <property type="evidence" value="ECO:0007669"/>
    <property type="project" value="UniProtKB-EC"/>
</dbReference>
<dbReference type="InterPro" id="IPR015424">
    <property type="entry name" value="PyrdxlP-dep_Trfase"/>
</dbReference>
<name>A0A0P1F4W9_9RHOB</name>
<evidence type="ECO:0000313" key="8">
    <source>
        <dbReference type="EMBL" id="CUH62748.1"/>
    </source>
</evidence>
<evidence type="ECO:0000259" key="7">
    <source>
        <dbReference type="Pfam" id="PF01212"/>
    </source>
</evidence>
<dbReference type="GO" id="GO:0006567">
    <property type="term" value="P:L-threonine catabolic process"/>
    <property type="evidence" value="ECO:0007669"/>
    <property type="project" value="TreeGrafter"/>
</dbReference>
<keyword evidence="5 9" id="KW-0456">Lyase</keyword>
<feature type="modified residue" description="N6-(pyridoxal phosphate)lysine" evidence="6">
    <location>
        <position position="203"/>
    </location>
</feature>
<reference evidence="9 11" key="1">
    <citation type="submission" date="2015-09" db="EMBL/GenBank/DDBJ databases">
        <authorList>
            <consortium name="Swine Surveillance"/>
        </authorList>
    </citation>
    <scope>NUCLEOTIDE SEQUENCE [LARGE SCALE GENOMIC DNA]</scope>
    <source>
        <strain evidence="9 11">5120</strain>
    </source>
</reference>
<protein>
    <submittedName>
        <fullName evidence="9">L-allo-threonine aldolase</fullName>
        <ecNumber evidence="9">4.1.2.49</ecNumber>
    </submittedName>
</protein>
<evidence type="ECO:0000313" key="10">
    <source>
        <dbReference type="Proteomes" id="UP000051086"/>
    </source>
</evidence>
<dbReference type="RefSeq" id="WP_082626383.1">
    <property type="nucleotide sequence ID" value="NZ_CYSB01000004.1"/>
</dbReference>
<dbReference type="Pfam" id="PF01212">
    <property type="entry name" value="Beta_elim_lyase"/>
    <property type="match status" value="1"/>
</dbReference>
<keyword evidence="10" id="KW-1185">Reference proteome</keyword>
<dbReference type="NCBIfam" id="NF041359">
    <property type="entry name" value="GntG_guanitoxin"/>
    <property type="match status" value="1"/>
</dbReference>
<dbReference type="Proteomes" id="UP000051887">
    <property type="component" value="Unassembled WGS sequence"/>
</dbReference>
<accession>A0A0P1F4W9</accession>
<dbReference type="OrthoDB" id="9774495at2"/>
<dbReference type="Gene3D" id="3.40.640.10">
    <property type="entry name" value="Type I PLP-dependent aspartate aminotransferase-like (Major domain)"/>
    <property type="match status" value="1"/>
</dbReference>
<comment type="cofactor">
    <cofactor evidence="1">
        <name>pyridoxal 5'-phosphate</name>
        <dbReference type="ChEBI" id="CHEBI:597326"/>
    </cofactor>
</comment>
<dbReference type="SUPFAM" id="SSF53383">
    <property type="entry name" value="PLP-dependent transferases"/>
    <property type="match status" value="1"/>
</dbReference>
<dbReference type="InterPro" id="IPR023603">
    <property type="entry name" value="Low_specificity_L-TA-like"/>
</dbReference>
<dbReference type="FunFam" id="3.40.640.10:FF:000030">
    <property type="entry name" value="Low-specificity L-threonine aldolase"/>
    <property type="match status" value="1"/>
</dbReference>
<evidence type="ECO:0000256" key="3">
    <source>
        <dbReference type="ARBA" id="ARBA00011881"/>
    </source>
</evidence>
<evidence type="ECO:0000256" key="5">
    <source>
        <dbReference type="ARBA" id="ARBA00023239"/>
    </source>
</evidence>
<reference evidence="8 10" key="2">
    <citation type="submission" date="2015-09" db="EMBL/GenBank/DDBJ databases">
        <authorList>
            <person name="Rodrigo-Torres L."/>
            <person name="Arahal D.R."/>
        </authorList>
    </citation>
    <scope>NUCLEOTIDE SEQUENCE [LARGE SCALE GENOMIC DNA]</scope>
    <source>
        <strain evidence="8 10">CECT 5118</strain>
    </source>
</reference>
<dbReference type="InterPro" id="IPR015422">
    <property type="entry name" value="PyrdxlP-dep_Trfase_small"/>
</dbReference>
<dbReference type="EMBL" id="CYSB01000004">
    <property type="protein sequence ID" value="CUH62748.1"/>
    <property type="molecule type" value="Genomic_DNA"/>
</dbReference>
<dbReference type="PANTHER" id="PTHR48097:SF9">
    <property type="entry name" value="L-THREONINE ALDOLASE"/>
    <property type="match status" value="1"/>
</dbReference>
<proteinExistence type="inferred from homology"/>
<dbReference type="Gene3D" id="3.90.1150.10">
    <property type="entry name" value="Aspartate Aminotransferase, domain 1"/>
    <property type="match status" value="1"/>
</dbReference>
<sequence>MSAFPIDLISDTATRPSAGMLAAMAGAETGDEQRGEDPTTLALCAEVARMLGMEDAIFLPSGTMCNQIAFLVHCRPGDEILAAANSHIFRSEGAGAAALAGAQIATIETESGIFTAEDVAHRLRAPRDRSPVSRLISVEQTTNFGGGAIWPLQVLADLRDLAQAEGLVLHMDGARLMNAAVGADVPAADFCQGFHSAWIDLSKGLGCPVGAVLAGSHEFIRRAWGWKHRLGGAMRQSGVLAAAGLYALAHNLPRLGEDHEKARRFTDLLRGTPGLGLSATPPETNIAFVDVSATGQSTDQIAMTLARHGIRLNSEGRGRFRVVTHLDVSMAEVEEAAFALIAAVERPGYA</sequence>
<dbReference type="InterPro" id="IPR015421">
    <property type="entry name" value="PyrdxlP-dep_Trfase_major"/>
</dbReference>
<dbReference type="EMBL" id="CYSC01000041">
    <property type="protein sequence ID" value="CUH73515.1"/>
    <property type="molecule type" value="Genomic_DNA"/>
</dbReference>
<dbReference type="PANTHER" id="PTHR48097">
    <property type="entry name" value="L-THREONINE ALDOLASE-RELATED"/>
    <property type="match status" value="1"/>
</dbReference>
<comment type="similarity">
    <text evidence="2">Belongs to the threonine aldolase family.</text>
</comment>
<evidence type="ECO:0000313" key="11">
    <source>
        <dbReference type="Proteomes" id="UP000051887"/>
    </source>
</evidence>
<feature type="domain" description="Aromatic amino acid beta-eliminating lyase/threonine aldolase" evidence="7">
    <location>
        <begin position="7"/>
        <end position="293"/>
    </location>
</feature>
<dbReference type="EC" id="4.1.2.49" evidence="9"/>
<evidence type="ECO:0000256" key="6">
    <source>
        <dbReference type="PIRSR" id="PIRSR017617-1"/>
    </source>
</evidence>
<organism evidence="9 11">
    <name type="scientific">Thalassovita autumnalis</name>
    <dbReference type="NCBI Taxonomy" id="2072972"/>
    <lineage>
        <taxon>Bacteria</taxon>
        <taxon>Pseudomonadati</taxon>
        <taxon>Pseudomonadota</taxon>
        <taxon>Alphaproteobacteria</taxon>
        <taxon>Rhodobacterales</taxon>
        <taxon>Roseobacteraceae</taxon>
        <taxon>Thalassovita</taxon>
    </lineage>
</organism>
<dbReference type="Proteomes" id="UP000051086">
    <property type="component" value="Unassembled WGS sequence"/>
</dbReference>
<keyword evidence="4" id="KW-0663">Pyridoxal phosphate</keyword>
<evidence type="ECO:0000256" key="4">
    <source>
        <dbReference type="ARBA" id="ARBA00022898"/>
    </source>
</evidence>
<evidence type="ECO:0000313" key="9">
    <source>
        <dbReference type="EMBL" id="CUH73515.1"/>
    </source>
</evidence>
<comment type="subunit">
    <text evidence="3">Homotetramer.</text>
</comment>
<dbReference type="PIRSF" id="PIRSF017617">
    <property type="entry name" value="Thr_aldolase"/>
    <property type="match status" value="1"/>
</dbReference>
<dbReference type="GO" id="GO:0006545">
    <property type="term" value="P:glycine biosynthetic process"/>
    <property type="evidence" value="ECO:0007669"/>
    <property type="project" value="TreeGrafter"/>
</dbReference>
<evidence type="ECO:0000256" key="1">
    <source>
        <dbReference type="ARBA" id="ARBA00001933"/>
    </source>
</evidence>
<evidence type="ECO:0000256" key="2">
    <source>
        <dbReference type="ARBA" id="ARBA00006966"/>
    </source>
</evidence>